<dbReference type="InterPro" id="IPR036388">
    <property type="entry name" value="WH-like_DNA-bd_sf"/>
</dbReference>
<dbReference type="AlphaFoldDB" id="A0A1M7PBI3"/>
<proteinExistence type="inferred from homology"/>
<evidence type="ECO:0000313" key="2">
    <source>
        <dbReference type="EMBL" id="SHN13691.1"/>
    </source>
</evidence>
<gene>
    <name evidence="2" type="ORF">SAMN05444272_4261</name>
</gene>
<keyword evidence="2" id="KW-0808">Transferase</keyword>
<dbReference type="InterPro" id="IPR043129">
    <property type="entry name" value="ATPase_NBD"/>
</dbReference>
<dbReference type="Gene3D" id="3.30.420.40">
    <property type="match status" value="2"/>
</dbReference>
<keyword evidence="2" id="KW-0418">Kinase</keyword>
<dbReference type="PANTHER" id="PTHR18964">
    <property type="entry name" value="ROK (REPRESSOR, ORF, KINASE) FAMILY"/>
    <property type="match status" value="1"/>
</dbReference>
<dbReference type="SUPFAM" id="SSF53067">
    <property type="entry name" value="Actin-like ATPase domain"/>
    <property type="match status" value="1"/>
</dbReference>
<dbReference type="EMBL" id="FRBW01000006">
    <property type="protein sequence ID" value="SHN13691.1"/>
    <property type="molecule type" value="Genomic_DNA"/>
</dbReference>
<dbReference type="STRING" id="735517.SAMN05444272_4261"/>
<organism evidence="2 3">
    <name type="scientific">Roseibium suaedae</name>
    <dbReference type="NCBI Taxonomy" id="735517"/>
    <lineage>
        <taxon>Bacteria</taxon>
        <taxon>Pseudomonadati</taxon>
        <taxon>Pseudomonadota</taxon>
        <taxon>Alphaproteobacteria</taxon>
        <taxon>Hyphomicrobiales</taxon>
        <taxon>Stappiaceae</taxon>
        <taxon>Roseibium</taxon>
    </lineage>
</organism>
<dbReference type="SUPFAM" id="SSF46785">
    <property type="entry name" value="Winged helix' DNA-binding domain"/>
    <property type="match status" value="1"/>
</dbReference>
<dbReference type="PANTHER" id="PTHR18964:SF149">
    <property type="entry name" value="BIFUNCTIONAL UDP-N-ACETYLGLUCOSAMINE 2-EPIMERASE_N-ACETYLMANNOSAMINE KINASE"/>
    <property type="match status" value="1"/>
</dbReference>
<dbReference type="InterPro" id="IPR000600">
    <property type="entry name" value="ROK"/>
</dbReference>
<comment type="similarity">
    <text evidence="1">Belongs to the ROK (NagC/XylR) family.</text>
</comment>
<keyword evidence="3" id="KW-1185">Reference proteome</keyword>
<dbReference type="GO" id="GO:0016301">
    <property type="term" value="F:kinase activity"/>
    <property type="evidence" value="ECO:0007669"/>
    <property type="project" value="UniProtKB-KW"/>
</dbReference>
<protein>
    <submittedName>
        <fullName evidence="2">Sugar kinase of the NBD/HSP70 family, may contain an N-terminal HTH domain</fullName>
    </submittedName>
</protein>
<dbReference type="Gene3D" id="1.10.10.10">
    <property type="entry name" value="Winged helix-like DNA-binding domain superfamily/Winged helix DNA-binding domain"/>
    <property type="match status" value="1"/>
</dbReference>
<dbReference type="RefSeq" id="WP_073015381.1">
    <property type="nucleotide sequence ID" value="NZ_FRBW01000006.1"/>
</dbReference>
<dbReference type="Proteomes" id="UP000186002">
    <property type="component" value="Unassembled WGS sequence"/>
</dbReference>
<name>A0A1M7PBI3_9HYPH</name>
<evidence type="ECO:0000256" key="1">
    <source>
        <dbReference type="ARBA" id="ARBA00006479"/>
    </source>
</evidence>
<reference evidence="2 3" key="1">
    <citation type="submission" date="2016-11" db="EMBL/GenBank/DDBJ databases">
        <authorList>
            <person name="Jaros S."/>
            <person name="Januszkiewicz K."/>
            <person name="Wedrychowicz H."/>
        </authorList>
    </citation>
    <scope>NUCLEOTIDE SEQUENCE [LARGE SCALE GENOMIC DNA]</scope>
    <source>
        <strain evidence="2 3">DSM 22153</strain>
    </source>
</reference>
<sequence>MSVTGNNHAYSGRYNRRLVFDLVRSKGATSRGELVATTGLQTQTISNITRDLLDRGLLREESRPDGSRGAPQKILTLESNAGCSIGLHVDRDIVVGVACDLSGREITRSTKRLNWRDPQASVESMASIVSELAAAGKDAPAWGVGIAMPTLQEADYEQYVGSPGWQEWSRIDVADALEDACGLPVIVENDATAAAIAELQAGEATGLSHFVYIFVGHGLGAGIIIDGLPFQGAFNNAGEIGLLSWPAELKPEETGAATPFSLEEVAIMISCDPLRLEEPGALEKLYQARDAGLMRWLELSSARLRQLVAMIENMFDPQAVFVGGTFPAAILSSLVDRAYPLLPSVAARKDRDGPRLRLAQLGASASAIGAAMLPIIAHGSPDFRRLSLMRGRKGPVDPETRFDRVAG</sequence>
<dbReference type="Pfam" id="PF00480">
    <property type="entry name" value="ROK"/>
    <property type="match status" value="1"/>
</dbReference>
<dbReference type="CDD" id="cd23763">
    <property type="entry name" value="ASKHA_ATPase_ROK"/>
    <property type="match status" value="1"/>
</dbReference>
<dbReference type="InterPro" id="IPR036390">
    <property type="entry name" value="WH_DNA-bd_sf"/>
</dbReference>
<evidence type="ECO:0000313" key="3">
    <source>
        <dbReference type="Proteomes" id="UP000186002"/>
    </source>
</evidence>
<dbReference type="OrthoDB" id="9810372at2"/>
<accession>A0A1M7PBI3</accession>